<evidence type="ECO:0000259" key="1">
    <source>
        <dbReference type="Pfam" id="PF01408"/>
    </source>
</evidence>
<dbReference type="InterPro" id="IPR036291">
    <property type="entry name" value="NAD(P)-bd_dom_sf"/>
</dbReference>
<evidence type="ECO:0000259" key="2">
    <source>
        <dbReference type="Pfam" id="PF22725"/>
    </source>
</evidence>
<dbReference type="SUPFAM" id="SSF51735">
    <property type="entry name" value="NAD(P)-binding Rossmann-fold domains"/>
    <property type="match status" value="1"/>
</dbReference>
<sequence>MARRRLAVIGAGAIGRMHVERARVHPQVEVVAIADPSPAAEQFARAEGLRWFADYAAMLDAVRPDGAIAATPNATHVAVGLACIARGVPALIEKPVSDSVDAAAALSRAAREAGVPLLVGHHRRHNPILRRAREIVQSGRLGRPVAANALATFYKPDAYFDVEWRRQAGGGPVLINLIHDIDIMRFLLGEIVEVCAQTSNGVRGFDVEDTAAVLLRFDSGALGTLAVSDCAVSPWNWDLAAGEAAHYPRQQVNTHFLIGTDASLTLPQLDLWAYRGAKGWHEPLTVERCTPHEADPYHEQLRHFAAVIAGDEAPLCSADDAARTLAATLAVHRAVAARTAVAPAAVASLNRP</sequence>
<protein>
    <submittedName>
        <fullName evidence="3">Oxidoreductase</fullName>
    </submittedName>
</protein>
<name>A0A132F5Q3_9BURK</name>
<dbReference type="EMBL" id="LPJX01000015">
    <property type="protein sequence ID" value="KWF70026.1"/>
    <property type="molecule type" value="Genomic_DNA"/>
</dbReference>
<dbReference type="GO" id="GO:0000166">
    <property type="term" value="F:nucleotide binding"/>
    <property type="evidence" value="ECO:0007669"/>
    <property type="project" value="InterPro"/>
</dbReference>
<comment type="caution">
    <text evidence="3">The sequence shown here is derived from an EMBL/GenBank/DDBJ whole genome shotgun (WGS) entry which is preliminary data.</text>
</comment>
<dbReference type="PANTHER" id="PTHR43377:SF8">
    <property type="entry name" value="BLR3664 PROTEIN"/>
    <property type="match status" value="1"/>
</dbReference>
<evidence type="ECO:0000313" key="4">
    <source>
        <dbReference type="Proteomes" id="UP000061512"/>
    </source>
</evidence>
<dbReference type="Pfam" id="PF22725">
    <property type="entry name" value="GFO_IDH_MocA_C3"/>
    <property type="match status" value="1"/>
</dbReference>
<reference evidence="3 4" key="1">
    <citation type="submission" date="2015-11" db="EMBL/GenBank/DDBJ databases">
        <title>Expanding the genomic diversity of Burkholderia species for the development of highly accurate diagnostics.</title>
        <authorList>
            <person name="Sahl J."/>
            <person name="Keim P."/>
            <person name="Wagner D."/>
        </authorList>
    </citation>
    <scope>NUCLEOTIDE SEQUENCE [LARGE SCALE GENOMIC DNA]</scope>
    <source>
        <strain evidence="3 4">MSMB574WGS</strain>
    </source>
</reference>
<dbReference type="InterPro" id="IPR055170">
    <property type="entry name" value="GFO_IDH_MocA-like_dom"/>
</dbReference>
<dbReference type="Gene3D" id="3.30.360.10">
    <property type="entry name" value="Dihydrodipicolinate Reductase, domain 2"/>
    <property type="match status" value="1"/>
</dbReference>
<dbReference type="Proteomes" id="UP000061512">
    <property type="component" value="Unassembled WGS sequence"/>
</dbReference>
<dbReference type="AlphaFoldDB" id="A0A132F5Q3"/>
<feature type="domain" description="GFO/IDH/MocA-like oxidoreductase" evidence="2">
    <location>
        <begin position="130"/>
        <end position="234"/>
    </location>
</feature>
<dbReference type="Gene3D" id="3.40.50.720">
    <property type="entry name" value="NAD(P)-binding Rossmann-like Domain"/>
    <property type="match status" value="1"/>
</dbReference>
<dbReference type="InterPro" id="IPR051450">
    <property type="entry name" value="Gfo/Idh/MocA_Oxidoreductases"/>
</dbReference>
<gene>
    <name evidence="3" type="ORF">WT57_11805</name>
</gene>
<dbReference type="InterPro" id="IPR000683">
    <property type="entry name" value="Gfo/Idh/MocA-like_OxRdtase_N"/>
</dbReference>
<evidence type="ECO:0000313" key="3">
    <source>
        <dbReference type="EMBL" id="KWF70026.1"/>
    </source>
</evidence>
<dbReference type="PANTHER" id="PTHR43377">
    <property type="entry name" value="BILIVERDIN REDUCTASE A"/>
    <property type="match status" value="1"/>
</dbReference>
<dbReference type="RefSeq" id="WP_060297366.1">
    <property type="nucleotide sequence ID" value="NZ_LPJX01000015.1"/>
</dbReference>
<accession>A0A132F5Q3</accession>
<organism evidence="3 4">
    <name type="scientific">Burkholderia pseudomultivorans</name>
    <dbReference type="NCBI Taxonomy" id="1207504"/>
    <lineage>
        <taxon>Bacteria</taxon>
        <taxon>Pseudomonadati</taxon>
        <taxon>Pseudomonadota</taxon>
        <taxon>Betaproteobacteria</taxon>
        <taxon>Burkholderiales</taxon>
        <taxon>Burkholderiaceae</taxon>
        <taxon>Burkholderia</taxon>
        <taxon>Burkholderia cepacia complex</taxon>
    </lineage>
</organism>
<feature type="domain" description="Gfo/Idh/MocA-like oxidoreductase N-terminal" evidence="1">
    <location>
        <begin position="5"/>
        <end position="121"/>
    </location>
</feature>
<proteinExistence type="predicted"/>
<dbReference type="SUPFAM" id="SSF55347">
    <property type="entry name" value="Glyceraldehyde-3-phosphate dehydrogenase-like, C-terminal domain"/>
    <property type="match status" value="1"/>
</dbReference>
<dbReference type="Pfam" id="PF01408">
    <property type="entry name" value="GFO_IDH_MocA"/>
    <property type="match status" value="1"/>
</dbReference>